<dbReference type="RefSeq" id="WP_068117718.1">
    <property type="nucleotide sequence ID" value="NZ_CCXJ01000101.1"/>
</dbReference>
<keyword evidence="5" id="KW-0547">Nucleotide-binding</keyword>
<dbReference type="SMART" id="SM00382">
    <property type="entry name" value="AAA"/>
    <property type="match status" value="1"/>
</dbReference>
<dbReference type="InterPro" id="IPR050388">
    <property type="entry name" value="ABC_Ni/Peptide_Import"/>
</dbReference>
<keyword evidence="4" id="KW-1003">Cell membrane</keyword>
<dbReference type="InterPro" id="IPR003593">
    <property type="entry name" value="AAA+_ATPase"/>
</dbReference>
<evidence type="ECO:0000256" key="5">
    <source>
        <dbReference type="ARBA" id="ARBA00022741"/>
    </source>
</evidence>
<dbReference type="CDD" id="cd03257">
    <property type="entry name" value="ABC_NikE_OppD_transporters"/>
    <property type="match status" value="1"/>
</dbReference>
<evidence type="ECO:0000313" key="9">
    <source>
        <dbReference type="EMBL" id="MDP9820842.1"/>
    </source>
</evidence>
<sequence>MGETLLSVKDLSVEFRVGGSWTPVVTDVSFDVARGQVVGLVGESGSGKSVSCFSVLRLLDQRVGRVARGSIEFKGRDLVTLDDRALSDVRGNEIGMIFQEPMTSLNPAFTVGMQIAEVVRRHRGGSRSAARQRAVEVLDMVGIPRAAQRIHQYPHEFSGGMRQRVMIAMALAVEPDLLIADEPTTALDVTIQAQILDLLREFAADLGMGVALVTHDLGVVADICDDVVVMYAGQVVEHAECFDLFARPRHPYTAALMGSMPQVDGRGGETVIPGHPPLPTEYPAGCRFAPRCAHVRPACEAAPIPLLPTVTGSSRCIRVDELALTPSRPAAEVAP</sequence>
<keyword evidence="3" id="KW-0813">Transport</keyword>
<organism evidence="9 10">
    <name type="scientific">Nocardioides massiliensis</name>
    <dbReference type="NCBI Taxonomy" id="1325935"/>
    <lineage>
        <taxon>Bacteria</taxon>
        <taxon>Bacillati</taxon>
        <taxon>Actinomycetota</taxon>
        <taxon>Actinomycetes</taxon>
        <taxon>Propionibacteriales</taxon>
        <taxon>Nocardioidaceae</taxon>
        <taxon>Nocardioides</taxon>
    </lineage>
</organism>
<comment type="subcellular location">
    <subcellularLocation>
        <location evidence="1">Cell membrane</location>
        <topology evidence="1">Peripheral membrane protein</topology>
    </subcellularLocation>
</comment>
<dbReference type="Gene3D" id="3.40.50.300">
    <property type="entry name" value="P-loop containing nucleotide triphosphate hydrolases"/>
    <property type="match status" value="1"/>
</dbReference>
<evidence type="ECO:0000256" key="6">
    <source>
        <dbReference type="ARBA" id="ARBA00022840"/>
    </source>
</evidence>
<dbReference type="InterPro" id="IPR013563">
    <property type="entry name" value="Oligopep_ABC_C"/>
</dbReference>
<protein>
    <submittedName>
        <fullName evidence="9">Oligopeptide/dipeptide ABC transporter ATP-binding protein</fullName>
    </submittedName>
</protein>
<accession>A0ABT9NKA3</accession>
<dbReference type="NCBIfam" id="TIGR01727">
    <property type="entry name" value="oligo_HPY"/>
    <property type="match status" value="1"/>
</dbReference>
<evidence type="ECO:0000256" key="3">
    <source>
        <dbReference type="ARBA" id="ARBA00022448"/>
    </source>
</evidence>
<comment type="caution">
    <text evidence="9">The sequence shown here is derived from an EMBL/GenBank/DDBJ whole genome shotgun (WGS) entry which is preliminary data.</text>
</comment>
<dbReference type="GO" id="GO:0005524">
    <property type="term" value="F:ATP binding"/>
    <property type="evidence" value="ECO:0007669"/>
    <property type="project" value="UniProtKB-KW"/>
</dbReference>
<dbReference type="PROSITE" id="PS50893">
    <property type="entry name" value="ABC_TRANSPORTER_2"/>
    <property type="match status" value="1"/>
</dbReference>
<keyword evidence="7" id="KW-0472">Membrane</keyword>
<evidence type="ECO:0000256" key="7">
    <source>
        <dbReference type="ARBA" id="ARBA00023136"/>
    </source>
</evidence>
<evidence type="ECO:0000256" key="4">
    <source>
        <dbReference type="ARBA" id="ARBA00022475"/>
    </source>
</evidence>
<feature type="domain" description="ABC transporter" evidence="8">
    <location>
        <begin position="8"/>
        <end position="257"/>
    </location>
</feature>
<proteinExistence type="inferred from homology"/>
<reference evidence="9 10" key="1">
    <citation type="submission" date="2023-07" db="EMBL/GenBank/DDBJ databases">
        <title>Sequencing the genomes of 1000 actinobacteria strains.</title>
        <authorList>
            <person name="Klenk H.-P."/>
        </authorList>
    </citation>
    <scope>NUCLEOTIDE SEQUENCE [LARGE SCALE GENOMIC DNA]</scope>
    <source>
        <strain evidence="9 10">GD13</strain>
    </source>
</reference>
<dbReference type="Pfam" id="PF00005">
    <property type="entry name" value="ABC_tran"/>
    <property type="match status" value="1"/>
</dbReference>
<comment type="similarity">
    <text evidence="2">Belongs to the ABC transporter superfamily.</text>
</comment>
<keyword evidence="10" id="KW-1185">Reference proteome</keyword>
<gene>
    <name evidence="9" type="ORF">J2S59_000651</name>
</gene>
<dbReference type="PANTHER" id="PTHR43297">
    <property type="entry name" value="OLIGOPEPTIDE TRANSPORT ATP-BINDING PROTEIN APPD"/>
    <property type="match status" value="1"/>
</dbReference>
<dbReference type="SUPFAM" id="SSF52540">
    <property type="entry name" value="P-loop containing nucleoside triphosphate hydrolases"/>
    <property type="match status" value="1"/>
</dbReference>
<evidence type="ECO:0000256" key="1">
    <source>
        <dbReference type="ARBA" id="ARBA00004202"/>
    </source>
</evidence>
<evidence type="ECO:0000256" key="2">
    <source>
        <dbReference type="ARBA" id="ARBA00005417"/>
    </source>
</evidence>
<evidence type="ECO:0000259" key="8">
    <source>
        <dbReference type="PROSITE" id="PS50893"/>
    </source>
</evidence>
<dbReference type="PANTHER" id="PTHR43297:SF2">
    <property type="entry name" value="DIPEPTIDE TRANSPORT ATP-BINDING PROTEIN DPPD"/>
    <property type="match status" value="1"/>
</dbReference>
<dbReference type="Pfam" id="PF08352">
    <property type="entry name" value="oligo_HPY"/>
    <property type="match status" value="1"/>
</dbReference>
<dbReference type="EMBL" id="JAUSQM010000001">
    <property type="protein sequence ID" value="MDP9820842.1"/>
    <property type="molecule type" value="Genomic_DNA"/>
</dbReference>
<dbReference type="Proteomes" id="UP001240447">
    <property type="component" value="Unassembled WGS sequence"/>
</dbReference>
<dbReference type="InterPro" id="IPR027417">
    <property type="entry name" value="P-loop_NTPase"/>
</dbReference>
<evidence type="ECO:0000313" key="10">
    <source>
        <dbReference type="Proteomes" id="UP001240447"/>
    </source>
</evidence>
<dbReference type="InterPro" id="IPR017871">
    <property type="entry name" value="ABC_transporter-like_CS"/>
</dbReference>
<keyword evidence="6 9" id="KW-0067">ATP-binding</keyword>
<dbReference type="PROSITE" id="PS00211">
    <property type="entry name" value="ABC_TRANSPORTER_1"/>
    <property type="match status" value="1"/>
</dbReference>
<dbReference type="InterPro" id="IPR003439">
    <property type="entry name" value="ABC_transporter-like_ATP-bd"/>
</dbReference>
<name>A0ABT9NKA3_9ACTN</name>